<feature type="region of interest" description="Disordered" evidence="1">
    <location>
        <begin position="129"/>
        <end position="185"/>
    </location>
</feature>
<sequence length="368" mass="40671">MPILPAVKAQGSLSPVVGLSVTSVKYTLPAPPSTVGRKRRGKDLTEVERAVKKAVREQRNREAASRSRRQRKDFQSYLENENANLLEEGCRLRKRLCTQEDVNKRLLEKIDILSQQVEGIRTLVQNAGATHGSPLSSLDRLTSISSPSDHENDTLSAPGLASSPDHASSPSVTFSPTSSPETHHLRYPVPDYTSFTDFPLFASPSTTSPTFTDDLDTLLTDILTSPSTTTDEASHPEPAAFESSLPRIQLASSPHQHSPTQKSTPSSSSPHQMQTMVFLAVAMMTARACRPEVWKVLVTAWYVCWWVVAGRVKVVLERHFRKGATEAESSHEGLGSLDSYKETLCPSLRRSEAPIDQWEFWKLASTHL</sequence>
<dbReference type="InterPro" id="IPR046347">
    <property type="entry name" value="bZIP_sf"/>
</dbReference>
<evidence type="ECO:0000259" key="2">
    <source>
        <dbReference type="PROSITE" id="PS50217"/>
    </source>
</evidence>
<evidence type="ECO:0000313" key="3">
    <source>
        <dbReference type="EMBL" id="KAJ3057058.1"/>
    </source>
</evidence>
<dbReference type="SUPFAM" id="SSF57959">
    <property type="entry name" value="Leucine zipper domain"/>
    <property type="match status" value="1"/>
</dbReference>
<dbReference type="Proteomes" id="UP001212841">
    <property type="component" value="Unassembled WGS sequence"/>
</dbReference>
<keyword evidence="4" id="KW-1185">Reference proteome</keyword>
<dbReference type="EMBL" id="JADGJD010000012">
    <property type="protein sequence ID" value="KAJ3057058.1"/>
    <property type="molecule type" value="Genomic_DNA"/>
</dbReference>
<dbReference type="GO" id="GO:0003700">
    <property type="term" value="F:DNA-binding transcription factor activity"/>
    <property type="evidence" value="ECO:0007669"/>
    <property type="project" value="InterPro"/>
</dbReference>
<proteinExistence type="predicted"/>
<evidence type="ECO:0000313" key="4">
    <source>
        <dbReference type="Proteomes" id="UP001212841"/>
    </source>
</evidence>
<evidence type="ECO:0000256" key="1">
    <source>
        <dbReference type="SAM" id="MobiDB-lite"/>
    </source>
</evidence>
<feature type="compositionally biased region" description="Low complexity" evidence="1">
    <location>
        <begin position="168"/>
        <end position="180"/>
    </location>
</feature>
<feature type="region of interest" description="Disordered" evidence="1">
    <location>
        <begin position="250"/>
        <end position="271"/>
    </location>
</feature>
<dbReference type="PROSITE" id="PS50217">
    <property type="entry name" value="BZIP"/>
    <property type="match status" value="1"/>
</dbReference>
<feature type="compositionally biased region" description="Low complexity" evidence="1">
    <location>
        <begin position="256"/>
        <end position="271"/>
    </location>
</feature>
<organism evidence="3 4">
    <name type="scientific">Rhizophlyctis rosea</name>
    <dbReference type="NCBI Taxonomy" id="64517"/>
    <lineage>
        <taxon>Eukaryota</taxon>
        <taxon>Fungi</taxon>
        <taxon>Fungi incertae sedis</taxon>
        <taxon>Chytridiomycota</taxon>
        <taxon>Chytridiomycota incertae sedis</taxon>
        <taxon>Chytridiomycetes</taxon>
        <taxon>Rhizophlyctidales</taxon>
        <taxon>Rhizophlyctidaceae</taxon>
        <taxon>Rhizophlyctis</taxon>
    </lineage>
</organism>
<reference evidence="3" key="1">
    <citation type="submission" date="2020-05" db="EMBL/GenBank/DDBJ databases">
        <title>Phylogenomic resolution of chytrid fungi.</title>
        <authorList>
            <person name="Stajich J.E."/>
            <person name="Amses K."/>
            <person name="Simmons R."/>
            <person name="Seto K."/>
            <person name="Myers J."/>
            <person name="Bonds A."/>
            <person name="Quandt C.A."/>
            <person name="Barry K."/>
            <person name="Liu P."/>
            <person name="Grigoriev I."/>
            <person name="Longcore J.E."/>
            <person name="James T.Y."/>
        </authorList>
    </citation>
    <scope>NUCLEOTIDE SEQUENCE</scope>
    <source>
        <strain evidence="3">JEL0318</strain>
    </source>
</reference>
<gene>
    <name evidence="3" type="ORF">HK097_001027</name>
</gene>
<accession>A0AAD5XA44</accession>
<dbReference type="InterPro" id="IPR004827">
    <property type="entry name" value="bZIP"/>
</dbReference>
<comment type="caution">
    <text evidence="3">The sequence shown here is derived from an EMBL/GenBank/DDBJ whole genome shotgun (WGS) entry which is preliminary data.</text>
</comment>
<dbReference type="AlphaFoldDB" id="A0AAD5XA44"/>
<protein>
    <recommendedName>
        <fullName evidence="2">BZIP domain-containing protein</fullName>
    </recommendedName>
</protein>
<feature type="domain" description="BZIP" evidence="2">
    <location>
        <begin position="50"/>
        <end position="96"/>
    </location>
</feature>
<name>A0AAD5XA44_9FUNG</name>
<feature type="compositionally biased region" description="Polar residues" evidence="1">
    <location>
        <begin position="129"/>
        <end position="147"/>
    </location>
</feature>
<dbReference type="CDD" id="cd14686">
    <property type="entry name" value="bZIP"/>
    <property type="match status" value="1"/>
</dbReference>